<name>A0A1M7DPC2_9BACT</name>
<dbReference type="RefSeq" id="WP_073081618.1">
    <property type="nucleotide sequence ID" value="NZ_FRBL01000005.1"/>
</dbReference>
<dbReference type="EMBL" id="FRBL01000005">
    <property type="protein sequence ID" value="SHL81322.1"/>
    <property type="molecule type" value="Genomic_DNA"/>
</dbReference>
<dbReference type="STRING" id="1419482.SAMN05444266_10577"/>
<organism evidence="1 2">
    <name type="scientific">Chitinophaga jiangningensis</name>
    <dbReference type="NCBI Taxonomy" id="1419482"/>
    <lineage>
        <taxon>Bacteria</taxon>
        <taxon>Pseudomonadati</taxon>
        <taxon>Bacteroidota</taxon>
        <taxon>Chitinophagia</taxon>
        <taxon>Chitinophagales</taxon>
        <taxon>Chitinophagaceae</taxon>
        <taxon>Chitinophaga</taxon>
    </lineage>
</organism>
<evidence type="ECO:0000313" key="1">
    <source>
        <dbReference type="EMBL" id="SHL81322.1"/>
    </source>
</evidence>
<keyword evidence="2" id="KW-1185">Reference proteome</keyword>
<dbReference type="Proteomes" id="UP000184420">
    <property type="component" value="Unassembled WGS sequence"/>
</dbReference>
<sequence length="154" mass="18083">MNSYRIERYGDDLVVWSNNKQVIKVIRRHNWLGKLKSRFFIDGTCVLTTTYDQAWFRKYLTIKEQHLPVPVSLIKMEDNYLLNIGQNLISFENRIPGNPLFVLTNNGSDIGEVNVVSRGFIKNPVIYQLEFKEECDVNYYAMLFLLMNMPTSYS</sequence>
<reference evidence="1 2" key="1">
    <citation type="submission" date="2016-11" db="EMBL/GenBank/DDBJ databases">
        <authorList>
            <person name="Jaros S."/>
            <person name="Januszkiewicz K."/>
            <person name="Wedrychowicz H."/>
        </authorList>
    </citation>
    <scope>NUCLEOTIDE SEQUENCE [LARGE SCALE GENOMIC DNA]</scope>
    <source>
        <strain evidence="1 2">DSM 27406</strain>
    </source>
</reference>
<dbReference type="AlphaFoldDB" id="A0A1M7DPC2"/>
<gene>
    <name evidence="1" type="ORF">SAMN05444266_10577</name>
</gene>
<accession>A0A1M7DPC2</accession>
<proteinExistence type="predicted"/>
<protein>
    <submittedName>
        <fullName evidence="1">Uncharacterized protein</fullName>
    </submittedName>
</protein>
<evidence type="ECO:0000313" key="2">
    <source>
        <dbReference type="Proteomes" id="UP000184420"/>
    </source>
</evidence>